<sequence length="538" mass="57743">MATIIGTSLILSGCNDGNDSTPTPTPTPTPTTVQTEATVSSTKANIAIFGAVDKNFFTETALASNTGVLLLDDTQANAVGFALDLKNNPKTLDELTTKYLSDFTQLLKNNGATVNVLVNKISKNAQSDVAHITLELDFNTAQNVRKIRELLISHLNGDVALTTLPATVTDQNEKLRLNLAFWIADQTGFLWANSYSINQATVVNKLYGDLNIATALSSNVPIEIKTVSNEFTQNATGSNAVDILWSIDSSGSMGQEQSNLANGATQFFNTLNKAGIDYRLAATTQDARTCTTLRTLTDGKTNFIDKNTVNAEAEWKKLSTPGTSGSSTETGFYCVREANLTGFDRTNAKNLVVFLSDEPENETVDGSRPNGTSSTNYTIRSFNDYKDYFVKTGATYFSIVGTGTLLRPDFTTTQPDDPNFYCDGQGGRASGGAHFKEISRLTGGSSASICTDAASWSVVFDEIIKSASGLASSFTLTQTPIPSSVKVTVEGQNVARDVSNQNGFDLIYSNTGTSVVFFGNAIPKANQKVNVEYKYLAK</sequence>
<name>N8Q3T2_9GAMM</name>
<dbReference type="HOGENOM" id="CLU_505912_0_0_6"/>
<evidence type="ECO:0000256" key="1">
    <source>
        <dbReference type="SAM" id="MobiDB-lite"/>
    </source>
</evidence>
<evidence type="ECO:0008006" key="4">
    <source>
        <dbReference type="Google" id="ProtNLM"/>
    </source>
</evidence>
<dbReference type="Proteomes" id="UP000018426">
    <property type="component" value="Unassembled WGS sequence"/>
</dbReference>
<dbReference type="AlphaFoldDB" id="N8Q3T2"/>
<gene>
    <name evidence="2" type="ORF">F989_01828</name>
</gene>
<feature type="region of interest" description="Disordered" evidence="1">
    <location>
        <begin position="13"/>
        <end position="36"/>
    </location>
</feature>
<dbReference type="InterPro" id="IPR036465">
    <property type="entry name" value="vWFA_dom_sf"/>
</dbReference>
<proteinExistence type="predicted"/>
<dbReference type="Gene3D" id="3.40.50.410">
    <property type="entry name" value="von Willebrand factor, type A domain"/>
    <property type="match status" value="1"/>
</dbReference>
<organism evidence="2 3">
    <name type="scientific">Acinetobacter parvus NIPH 1103</name>
    <dbReference type="NCBI Taxonomy" id="1217671"/>
    <lineage>
        <taxon>Bacteria</taxon>
        <taxon>Pseudomonadati</taxon>
        <taxon>Pseudomonadota</taxon>
        <taxon>Gammaproteobacteria</taxon>
        <taxon>Moraxellales</taxon>
        <taxon>Moraxellaceae</taxon>
        <taxon>Acinetobacter</taxon>
    </lineage>
</organism>
<comment type="caution">
    <text evidence="2">The sequence shown here is derived from an EMBL/GenBank/DDBJ whole genome shotgun (WGS) entry which is preliminary data.</text>
</comment>
<evidence type="ECO:0000313" key="2">
    <source>
        <dbReference type="EMBL" id="ENU33160.1"/>
    </source>
</evidence>
<reference evidence="2 3" key="1">
    <citation type="submission" date="2013-02" db="EMBL/GenBank/DDBJ databases">
        <title>The Genome Sequence of Acinetobacter parvus NIPH 1103.</title>
        <authorList>
            <consortium name="The Broad Institute Genome Sequencing Platform"/>
            <consortium name="The Broad Institute Genome Sequencing Center for Infectious Disease"/>
            <person name="Cerqueira G."/>
            <person name="Feldgarden M."/>
            <person name="Courvalin P."/>
            <person name="Perichon B."/>
            <person name="Grillot-Courvalin C."/>
            <person name="Clermont D."/>
            <person name="Rocha E."/>
            <person name="Yoon E.-J."/>
            <person name="Nemec A."/>
            <person name="Walker B."/>
            <person name="Young S.K."/>
            <person name="Zeng Q."/>
            <person name="Gargeya S."/>
            <person name="Fitzgerald M."/>
            <person name="Haas B."/>
            <person name="Abouelleil A."/>
            <person name="Alvarado L."/>
            <person name="Arachchi H.M."/>
            <person name="Berlin A.M."/>
            <person name="Chapman S.B."/>
            <person name="Dewar J."/>
            <person name="Goldberg J."/>
            <person name="Griggs A."/>
            <person name="Gujja S."/>
            <person name="Hansen M."/>
            <person name="Howarth C."/>
            <person name="Imamovic A."/>
            <person name="Larimer J."/>
            <person name="McCowan C."/>
            <person name="Murphy C."/>
            <person name="Neiman D."/>
            <person name="Pearson M."/>
            <person name="Priest M."/>
            <person name="Roberts A."/>
            <person name="Saif S."/>
            <person name="Shea T."/>
            <person name="Sisk P."/>
            <person name="Sykes S."/>
            <person name="Wortman J."/>
            <person name="Nusbaum C."/>
            <person name="Birren B."/>
        </authorList>
    </citation>
    <scope>NUCLEOTIDE SEQUENCE [LARGE SCALE GENOMIC DNA]</scope>
    <source>
        <strain evidence="2 3">NIPH 1103</strain>
    </source>
</reference>
<evidence type="ECO:0000313" key="3">
    <source>
        <dbReference type="Proteomes" id="UP000018426"/>
    </source>
</evidence>
<dbReference type="EMBL" id="APOL01000030">
    <property type="protein sequence ID" value="ENU33160.1"/>
    <property type="molecule type" value="Genomic_DNA"/>
</dbReference>
<dbReference type="SUPFAM" id="SSF53300">
    <property type="entry name" value="vWA-like"/>
    <property type="match status" value="1"/>
</dbReference>
<accession>N8Q3T2</accession>
<dbReference type="RefSeq" id="WP_004679411.1">
    <property type="nucleotide sequence ID" value="NZ_KB849227.1"/>
</dbReference>
<dbReference type="PATRIC" id="fig|1217671.3.peg.1809"/>
<protein>
    <recommendedName>
        <fullName evidence="4">VWFA domain-containing protein</fullName>
    </recommendedName>
</protein>